<evidence type="ECO:0000256" key="4">
    <source>
        <dbReference type="ARBA" id="ARBA00022692"/>
    </source>
</evidence>
<feature type="region of interest" description="Disordered" evidence="8">
    <location>
        <begin position="1"/>
        <end position="34"/>
    </location>
</feature>
<evidence type="ECO:0000313" key="11">
    <source>
        <dbReference type="Proteomes" id="UP000251891"/>
    </source>
</evidence>
<organism evidence="10 11">
    <name type="scientific">Actinomadura craniellae</name>
    <dbReference type="NCBI Taxonomy" id="2231787"/>
    <lineage>
        <taxon>Bacteria</taxon>
        <taxon>Bacillati</taxon>
        <taxon>Actinomycetota</taxon>
        <taxon>Actinomycetes</taxon>
        <taxon>Streptosporangiales</taxon>
        <taxon>Thermomonosporaceae</taxon>
        <taxon>Actinomadura</taxon>
    </lineage>
</organism>
<dbReference type="PROSITE" id="PS50928">
    <property type="entry name" value="ABC_TM1"/>
    <property type="match status" value="1"/>
</dbReference>
<dbReference type="RefSeq" id="WP_111863635.1">
    <property type="nucleotide sequence ID" value="NZ_QLYX01000002.1"/>
</dbReference>
<dbReference type="CDD" id="cd06261">
    <property type="entry name" value="TM_PBP2"/>
    <property type="match status" value="1"/>
</dbReference>
<evidence type="ECO:0000256" key="1">
    <source>
        <dbReference type="ARBA" id="ARBA00004651"/>
    </source>
</evidence>
<dbReference type="AlphaFoldDB" id="A0A365HBJ3"/>
<evidence type="ECO:0000256" key="7">
    <source>
        <dbReference type="RuleBase" id="RU363032"/>
    </source>
</evidence>
<feature type="transmembrane region" description="Helical" evidence="7">
    <location>
        <begin position="108"/>
        <end position="133"/>
    </location>
</feature>
<dbReference type="PANTHER" id="PTHR43386:SF23">
    <property type="entry name" value="ABC TRANSPORTER"/>
    <property type="match status" value="1"/>
</dbReference>
<feature type="domain" description="ABC transmembrane type-1" evidence="9">
    <location>
        <begin position="104"/>
        <end position="294"/>
    </location>
</feature>
<comment type="subcellular location">
    <subcellularLocation>
        <location evidence="1 7">Cell membrane</location>
        <topology evidence="1 7">Multi-pass membrane protein</topology>
    </subcellularLocation>
</comment>
<dbReference type="InterPro" id="IPR050366">
    <property type="entry name" value="BP-dependent_transpt_permease"/>
</dbReference>
<feature type="transmembrane region" description="Helical" evidence="7">
    <location>
        <begin position="153"/>
        <end position="177"/>
    </location>
</feature>
<dbReference type="GO" id="GO:0005886">
    <property type="term" value="C:plasma membrane"/>
    <property type="evidence" value="ECO:0007669"/>
    <property type="project" value="UniProtKB-SubCell"/>
</dbReference>
<keyword evidence="2 7" id="KW-0813">Transport</keyword>
<reference evidence="10 11" key="1">
    <citation type="submission" date="2018-06" db="EMBL/GenBank/DDBJ databases">
        <title>Actinomadura craniellae sp. nov. isolated from marine sponge Craniella sp.</title>
        <authorList>
            <person name="Li L."/>
            <person name="Xu Q.H."/>
            <person name="Lin H.W."/>
            <person name="Lu Y.H."/>
        </authorList>
    </citation>
    <scope>NUCLEOTIDE SEQUENCE [LARGE SCALE GENOMIC DNA]</scope>
    <source>
        <strain evidence="10 11">LHW63021</strain>
    </source>
</reference>
<sequence length="311" mass="31957">MSEKTVPTGPEADPEAGPWRPAGRRRPGGAPGRGTAVPARVRLAFAAGTLVAVVAVILVVPLVAGDAATRTVDYDAVLLPPGAGHLLGTDDAGRDVLVRAVLGARVSLVVAVTCAVVATLLGTLVGAVSGAVGGLTDAIVMRVVDGFNAVPHLLLGILIVALYRGSLISVVVSIALTHWTTVARIVRAEVLSLRSRPYVDAAISGGASRRTVLVRHLLPAVAPQSALAAALLLPHAVWHETALSFLGLGLPPHLPSLGTMVADSRDDVLLGAWWTIAAPAGVLVAVTLAVAGLAGWWRDRLVPRRRSELAL</sequence>
<dbReference type="Pfam" id="PF00528">
    <property type="entry name" value="BPD_transp_1"/>
    <property type="match status" value="1"/>
</dbReference>
<dbReference type="InterPro" id="IPR035906">
    <property type="entry name" value="MetI-like_sf"/>
</dbReference>
<comment type="similarity">
    <text evidence="7">Belongs to the binding-protein-dependent transport system permease family.</text>
</comment>
<evidence type="ECO:0000313" key="10">
    <source>
        <dbReference type="EMBL" id="RAY16296.1"/>
    </source>
</evidence>
<dbReference type="Proteomes" id="UP000251891">
    <property type="component" value="Unassembled WGS sequence"/>
</dbReference>
<gene>
    <name evidence="10" type="ORF">DPM19_05230</name>
</gene>
<evidence type="ECO:0000256" key="2">
    <source>
        <dbReference type="ARBA" id="ARBA00022448"/>
    </source>
</evidence>
<dbReference type="OrthoDB" id="6637947at2"/>
<feature type="transmembrane region" description="Helical" evidence="7">
    <location>
        <begin position="43"/>
        <end position="64"/>
    </location>
</feature>
<keyword evidence="4 7" id="KW-0812">Transmembrane</keyword>
<keyword evidence="3" id="KW-1003">Cell membrane</keyword>
<evidence type="ECO:0000256" key="5">
    <source>
        <dbReference type="ARBA" id="ARBA00022989"/>
    </source>
</evidence>
<keyword evidence="11" id="KW-1185">Reference proteome</keyword>
<name>A0A365HBJ3_9ACTN</name>
<dbReference type="SUPFAM" id="SSF161098">
    <property type="entry name" value="MetI-like"/>
    <property type="match status" value="1"/>
</dbReference>
<keyword evidence="5 7" id="KW-1133">Transmembrane helix</keyword>
<evidence type="ECO:0000256" key="3">
    <source>
        <dbReference type="ARBA" id="ARBA00022475"/>
    </source>
</evidence>
<evidence type="ECO:0000256" key="6">
    <source>
        <dbReference type="ARBA" id="ARBA00023136"/>
    </source>
</evidence>
<dbReference type="InterPro" id="IPR000515">
    <property type="entry name" value="MetI-like"/>
</dbReference>
<dbReference type="EMBL" id="QLYX01000002">
    <property type="protein sequence ID" value="RAY16296.1"/>
    <property type="molecule type" value="Genomic_DNA"/>
</dbReference>
<feature type="transmembrane region" description="Helical" evidence="7">
    <location>
        <begin position="217"/>
        <end position="238"/>
    </location>
</feature>
<protein>
    <submittedName>
        <fullName evidence="10">ABC transporter permease</fullName>
    </submittedName>
</protein>
<dbReference type="GO" id="GO:0055085">
    <property type="term" value="P:transmembrane transport"/>
    <property type="evidence" value="ECO:0007669"/>
    <property type="project" value="InterPro"/>
</dbReference>
<evidence type="ECO:0000259" key="9">
    <source>
        <dbReference type="PROSITE" id="PS50928"/>
    </source>
</evidence>
<keyword evidence="6 7" id="KW-0472">Membrane</keyword>
<evidence type="ECO:0000256" key="8">
    <source>
        <dbReference type="SAM" id="MobiDB-lite"/>
    </source>
</evidence>
<dbReference type="PANTHER" id="PTHR43386">
    <property type="entry name" value="OLIGOPEPTIDE TRANSPORT SYSTEM PERMEASE PROTEIN APPC"/>
    <property type="match status" value="1"/>
</dbReference>
<comment type="caution">
    <text evidence="10">The sequence shown here is derived from an EMBL/GenBank/DDBJ whole genome shotgun (WGS) entry which is preliminary data.</text>
</comment>
<accession>A0A365HBJ3</accession>
<dbReference type="Gene3D" id="1.10.3720.10">
    <property type="entry name" value="MetI-like"/>
    <property type="match status" value="1"/>
</dbReference>
<proteinExistence type="inferred from homology"/>
<feature type="transmembrane region" description="Helical" evidence="7">
    <location>
        <begin position="272"/>
        <end position="297"/>
    </location>
</feature>